<organism evidence="1 2">
    <name type="scientific">[Clostridium] leptum DSM 753</name>
    <dbReference type="NCBI Taxonomy" id="428125"/>
    <lineage>
        <taxon>Bacteria</taxon>
        <taxon>Bacillati</taxon>
        <taxon>Bacillota</taxon>
        <taxon>Clostridia</taxon>
        <taxon>Eubacteriales</taxon>
        <taxon>Oscillospiraceae</taxon>
        <taxon>Oscillospiraceae incertae sedis</taxon>
    </lineage>
</organism>
<proteinExistence type="predicted"/>
<dbReference type="Proteomes" id="UP000003490">
    <property type="component" value="Unassembled WGS sequence"/>
</dbReference>
<name>A7VSG4_9FIRM</name>
<comment type="caution">
    <text evidence="1">The sequence shown here is derived from an EMBL/GenBank/DDBJ whole genome shotgun (WGS) entry which is preliminary data.</text>
</comment>
<reference evidence="1 2" key="1">
    <citation type="submission" date="2007-08" db="EMBL/GenBank/DDBJ databases">
        <title>Draft genome sequence of Clostridium leptum (DSM 753).</title>
        <authorList>
            <person name="Sudarsanam P."/>
            <person name="Ley R."/>
            <person name="Guruge J."/>
            <person name="Turnbaugh P.J."/>
            <person name="Mahowald M."/>
            <person name="Liep D."/>
            <person name="Gordon J."/>
        </authorList>
    </citation>
    <scope>NUCLEOTIDE SEQUENCE [LARGE SCALE GENOMIC DNA]</scope>
    <source>
        <strain evidence="1 2">DSM 753</strain>
    </source>
</reference>
<accession>A7VSG4</accession>
<gene>
    <name evidence="1" type="ORF">CLOLEP_01505</name>
</gene>
<dbReference type="EMBL" id="ABCB02000017">
    <property type="protein sequence ID" value="EDO61994.1"/>
    <property type="molecule type" value="Genomic_DNA"/>
</dbReference>
<evidence type="ECO:0000313" key="2">
    <source>
        <dbReference type="Proteomes" id="UP000003490"/>
    </source>
</evidence>
<protein>
    <submittedName>
        <fullName evidence="1">Uncharacterized protein</fullName>
    </submittedName>
</protein>
<evidence type="ECO:0000313" key="1">
    <source>
        <dbReference type="EMBL" id="EDO61994.1"/>
    </source>
</evidence>
<sequence>MKRLGMRCRYSCEEPWRPKDILVTSVGIGGILMEMRRGYTESIEKILFYNM</sequence>
<dbReference type="HOGENOM" id="CLU_3097385_0_0_9"/>
<reference evidence="1 2" key="2">
    <citation type="submission" date="2007-08" db="EMBL/GenBank/DDBJ databases">
        <authorList>
            <person name="Fulton L."/>
            <person name="Clifton S."/>
            <person name="Fulton B."/>
            <person name="Xu J."/>
            <person name="Minx P."/>
            <person name="Pepin K.H."/>
            <person name="Johnson M."/>
            <person name="Thiruvilangam P."/>
            <person name="Bhonagiri V."/>
            <person name="Nash W.E."/>
            <person name="Wang C."/>
            <person name="Mardis E.R."/>
            <person name="Wilson R.K."/>
        </authorList>
    </citation>
    <scope>NUCLEOTIDE SEQUENCE [LARGE SCALE GENOMIC DNA]</scope>
    <source>
        <strain evidence="1 2">DSM 753</strain>
    </source>
</reference>
<dbReference type="AlphaFoldDB" id="A7VSG4"/>